<reference evidence="1" key="2">
    <citation type="journal article" date="2022" name="New Phytol.">
        <title>Evolutionary transition to the ectomycorrhizal habit in the genomes of a hyperdiverse lineage of mushroom-forming fungi.</title>
        <authorList>
            <person name="Looney B."/>
            <person name="Miyauchi S."/>
            <person name="Morin E."/>
            <person name="Drula E."/>
            <person name="Courty P.E."/>
            <person name="Kohler A."/>
            <person name="Kuo A."/>
            <person name="LaButti K."/>
            <person name="Pangilinan J."/>
            <person name="Lipzen A."/>
            <person name="Riley R."/>
            <person name="Andreopoulos W."/>
            <person name="He G."/>
            <person name="Johnson J."/>
            <person name="Nolan M."/>
            <person name="Tritt A."/>
            <person name="Barry K.W."/>
            <person name="Grigoriev I.V."/>
            <person name="Nagy L.G."/>
            <person name="Hibbett D."/>
            <person name="Henrissat B."/>
            <person name="Matheny P.B."/>
            <person name="Labbe J."/>
            <person name="Martin F.M."/>
        </authorList>
    </citation>
    <scope>NUCLEOTIDE SEQUENCE</scope>
    <source>
        <strain evidence="1">FP105234-sp</strain>
    </source>
</reference>
<protein>
    <submittedName>
        <fullName evidence="1">Uncharacterized protein</fullName>
    </submittedName>
</protein>
<name>A0ACB8SB57_9AGAM</name>
<sequence length="110" mass="12753">MEEARSCMLHLVLGRVRARVVCYRHFACSKAPSPRSGQRRGRFRFCRDWRVRFEVPSFISASYFYPILSYPVMPLGVPFGLRLPDHRLCLDSARSMTMTCMLMEALRSGC</sequence>
<gene>
    <name evidence="1" type="ORF">FA95DRAFT_938501</name>
</gene>
<keyword evidence="2" id="KW-1185">Reference proteome</keyword>
<dbReference type="EMBL" id="MU275841">
    <property type="protein sequence ID" value="KAI0053191.1"/>
    <property type="molecule type" value="Genomic_DNA"/>
</dbReference>
<reference evidence="1" key="1">
    <citation type="submission" date="2021-02" db="EMBL/GenBank/DDBJ databases">
        <authorList>
            <consortium name="DOE Joint Genome Institute"/>
            <person name="Ahrendt S."/>
            <person name="Looney B.P."/>
            <person name="Miyauchi S."/>
            <person name="Morin E."/>
            <person name="Drula E."/>
            <person name="Courty P.E."/>
            <person name="Chicoki N."/>
            <person name="Fauchery L."/>
            <person name="Kohler A."/>
            <person name="Kuo A."/>
            <person name="Labutti K."/>
            <person name="Pangilinan J."/>
            <person name="Lipzen A."/>
            <person name="Riley R."/>
            <person name="Andreopoulos W."/>
            <person name="He G."/>
            <person name="Johnson J."/>
            <person name="Barry K.W."/>
            <person name="Grigoriev I.V."/>
            <person name="Nagy L."/>
            <person name="Hibbett D."/>
            <person name="Henrissat B."/>
            <person name="Matheny P.B."/>
            <person name="Labbe J."/>
            <person name="Martin F."/>
        </authorList>
    </citation>
    <scope>NUCLEOTIDE SEQUENCE</scope>
    <source>
        <strain evidence="1">FP105234-sp</strain>
    </source>
</reference>
<accession>A0ACB8SB57</accession>
<evidence type="ECO:0000313" key="1">
    <source>
        <dbReference type="EMBL" id="KAI0053191.1"/>
    </source>
</evidence>
<comment type="caution">
    <text evidence="1">The sequence shown here is derived from an EMBL/GenBank/DDBJ whole genome shotgun (WGS) entry which is preliminary data.</text>
</comment>
<dbReference type="Proteomes" id="UP000814033">
    <property type="component" value="Unassembled WGS sequence"/>
</dbReference>
<proteinExistence type="predicted"/>
<organism evidence="1 2">
    <name type="scientific">Auriscalpium vulgare</name>
    <dbReference type="NCBI Taxonomy" id="40419"/>
    <lineage>
        <taxon>Eukaryota</taxon>
        <taxon>Fungi</taxon>
        <taxon>Dikarya</taxon>
        <taxon>Basidiomycota</taxon>
        <taxon>Agaricomycotina</taxon>
        <taxon>Agaricomycetes</taxon>
        <taxon>Russulales</taxon>
        <taxon>Auriscalpiaceae</taxon>
        <taxon>Auriscalpium</taxon>
    </lineage>
</organism>
<evidence type="ECO:0000313" key="2">
    <source>
        <dbReference type="Proteomes" id="UP000814033"/>
    </source>
</evidence>